<keyword evidence="9" id="KW-0934">Plastid</keyword>
<keyword evidence="2" id="KW-0699">rRNA-binding</keyword>
<dbReference type="GO" id="GO:0019843">
    <property type="term" value="F:rRNA binding"/>
    <property type="evidence" value="ECO:0007669"/>
    <property type="project" value="UniProtKB-KW"/>
</dbReference>
<dbReference type="InterPro" id="IPR002136">
    <property type="entry name" value="Ribosomal_uL4"/>
</dbReference>
<dbReference type="SUPFAM" id="SSF52166">
    <property type="entry name" value="Ribosomal protein L4"/>
    <property type="match status" value="1"/>
</dbReference>
<comment type="similarity">
    <text evidence="1">Belongs to the universal ribosomal protein uL4 family.</text>
</comment>
<proteinExistence type="inferred from homology"/>
<evidence type="ECO:0000256" key="2">
    <source>
        <dbReference type="ARBA" id="ARBA00022730"/>
    </source>
</evidence>
<evidence type="ECO:0000256" key="4">
    <source>
        <dbReference type="ARBA" id="ARBA00022980"/>
    </source>
</evidence>
<reference evidence="9" key="1">
    <citation type="journal article" date="2019" name="Proc. Natl. Acad. Sci. U.S.A.">
        <title>Principles of plastid reductive evolution illuminated by nonphotosynthetic chrysophytes.</title>
        <authorList>
            <person name="Dorrell R.G."/>
            <person name="Azuma T."/>
            <person name="Nomura M."/>
            <person name="Audren de Kerdre G."/>
            <person name="Paoli L."/>
            <person name="Yang S."/>
            <person name="Bowler C."/>
            <person name="Ishii K."/>
            <person name="Miyashita H."/>
            <person name="Gile G.H."/>
            <person name="Kamikawa R."/>
        </authorList>
    </citation>
    <scope>NUCLEOTIDE SEQUENCE</scope>
    <source>
        <strain evidence="9">NIES-1846</strain>
    </source>
</reference>
<organism evidence="9">
    <name type="scientific">Spumella sp. NIES-1846</name>
    <dbReference type="NCBI Taxonomy" id="2490549"/>
    <lineage>
        <taxon>Eukaryota</taxon>
        <taxon>Sar</taxon>
        <taxon>Stramenopiles</taxon>
        <taxon>Ochrophyta</taxon>
        <taxon>Chrysophyceae</taxon>
        <taxon>Chromulinales</taxon>
        <taxon>Chromulinaceae</taxon>
        <taxon>Spumella</taxon>
    </lineage>
</organism>
<dbReference type="GO" id="GO:0003735">
    <property type="term" value="F:structural constituent of ribosome"/>
    <property type="evidence" value="ECO:0007669"/>
    <property type="project" value="InterPro"/>
</dbReference>
<sequence>MKFNKLTKNCISLIHKIYTLIQLKKKVALATTKTKAEVKGSGKKPWKQKGTGKARAGSIRSPLWRGGGIIFGPKYHSIFLKFNKYEKKLCLLYIFKLKEKNIFIINKIFTLKKLFSYIPKTNKNYLFLFTSINNFIQKTFLINTIYNINILNLLNAKYIFISFFTLNLLKYI</sequence>
<feature type="compositionally biased region" description="Basic residues" evidence="8">
    <location>
        <begin position="41"/>
        <end position="52"/>
    </location>
</feature>
<dbReference type="GO" id="GO:1990904">
    <property type="term" value="C:ribonucleoprotein complex"/>
    <property type="evidence" value="ECO:0007669"/>
    <property type="project" value="UniProtKB-KW"/>
</dbReference>
<protein>
    <recommendedName>
        <fullName evidence="6">Large ribosomal subunit protein uL4c</fullName>
    </recommendedName>
    <alternativeName>
        <fullName evidence="7">50S ribosomal protein L4, chloroplastic</fullName>
    </alternativeName>
</protein>
<dbReference type="EMBL" id="AP019363">
    <property type="protein sequence ID" value="BBH43072.1"/>
    <property type="molecule type" value="Genomic_DNA"/>
</dbReference>
<dbReference type="InterPro" id="IPR013005">
    <property type="entry name" value="Ribosomal_uL4-like"/>
</dbReference>
<keyword evidence="4 9" id="KW-0689">Ribosomal protein</keyword>
<dbReference type="PANTHER" id="PTHR10746:SF17">
    <property type="entry name" value="LARGE RIBOSOMAL SUBUNIT PROTEIN UL4C"/>
    <property type="match status" value="1"/>
</dbReference>
<keyword evidence="5" id="KW-0687">Ribonucleoprotein</keyword>
<gene>
    <name evidence="9" type="primary">rpl4</name>
</gene>
<dbReference type="InterPro" id="IPR023574">
    <property type="entry name" value="Ribosomal_uL4_dom_sf"/>
</dbReference>
<geneLocation type="plastid" evidence="9"/>
<keyword evidence="3" id="KW-0694">RNA-binding</keyword>
<evidence type="ECO:0000313" key="9">
    <source>
        <dbReference type="EMBL" id="BBH43072.1"/>
    </source>
</evidence>
<evidence type="ECO:0000256" key="1">
    <source>
        <dbReference type="ARBA" id="ARBA00010528"/>
    </source>
</evidence>
<evidence type="ECO:0000256" key="3">
    <source>
        <dbReference type="ARBA" id="ARBA00022884"/>
    </source>
</evidence>
<dbReference type="GO" id="GO:0006412">
    <property type="term" value="P:translation"/>
    <property type="evidence" value="ECO:0007669"/>
    <property type="project" value="InterPro"/>
</dbReference>
<dbReference type="Gene3D" id="3.40.1370.10">
    <property type="match status" value="1"/>
</dbReference>
<accession>A0A455REE4</accession>
<feature type="region of interest" description="Disordered" evidence="8">
    <location>
        <begin position="39"/>
        <end position="58"/>
    </location>
</feature>
<evidence type="ECO:0000256" key="5">
    <source>
        <dbReference type="ARBA" id="ARBA00023274"/>
    </source>
</evidence>
<dbReference type="PANTHER" id="PTHR10746">
    <property type="entry name" value="50S RIBOSOMAL PROTEIN L4"/>
    <property type="match status" value="1"/>
</dbReference>
<dbReference type="GO" id="GO:0005840">
    <property type="term" value="C:ribosome"/>
    <property type="evidence" value="ECO:0007669"/>
    <property type="project" value="UniProtKB-KW"/>
</dbReference>
<name>A0A455REE4_9STRA</name>
<dbReference type="AlphaFoldDB" id="A0A455REE4"/>
<evidence type="ECO:0000256" key="7">
    <source>
        <dbReference type="ARBA" id="ARBA00035387"/>
    </source>
</evidence>
<dbReference type="Pfam" id="PF00573">
    <property type="entry name" value="Ribosomal_L4"/>
    <property type="match status" value="1"/>
</dbReference>
<evidence type="ECO:0000256" key="6">
    <source>
        <dbReference type="ARBA" id="ARBA00035208"/>
    </source>
</evidence>
<evidence type="ECO:0000256" key="8">
    <source>
        <dbReference type="SAM" id="MobiDB-lite"/>
    </source>
</evidence>